<dbReference type="InterPro" id="IPR000847">
    <property type="entry name" value="LysR_HTH_N"/>
</dbReference>
<dbReference type="InterPro" id="IPR050176">
    <property type="entry name" value="LTTR"/>
</dbReference>
<name>A0AAU8MZ99_9GAMM</name>
<evidence type="ECO:0000313" key="8">
    <source>
        <dbReference type="Proteomes" id="UP001387215"/>
    </source>
</evidence>
<evidence type="ECO:0000256" key="2">
    <source>
        <dbReference type="ARBA" id="ARBA00023015"/>
    </source>
</evidence>
<dbReference type="EMBL" id="CP159925">
    <property type="protein sequence ID" value="XCO76934.1"/>
    <property type="molecule type" value="Genomic_DNA"/>
</dbReference>
<evidence type="ECO:0000256" key="4">
    <source>
        <dbReference type="ARBA" id="ARBA00023163"/>
    </source>
</evidence>
<keyword evidence="8" id="KW-1185">Reference proteome</keyword>
<protein>
    <submittedName>
        <fullName evidence="7">LysR substrate-binding domain-containing protein</fullName>
    </submittedName>
</protein>
<dbReference type="AlphaFoldDB" id="A0AAU8MZ99"/>
<comment type="similarity">
    <text evidence="1">Belongs to the LysR transcriptional regulatory family.</text>
</comment>
<dbReference type="GO" id="GO:0003700">
    <property type="term" value="F:DNA-binding transcription factor activity"/>
    <property type="evidence" value="ECO:0007669"/>
    <property type="project" value="InterPro"/>
</dbReference>
<dbReference type="Gene3D" id="1.10.10.10">
    <property type="entry name" value="Winged helix-like DNA-binding domain superfamily/Winged helix DNA-binding domain"/>
    <property type="match status" value="1"/>
</dbReference>
<dbReference type="PANTHER" id="PTHR30579:SF7">
    <property type="entry name" value="HTH-TYPE TRANSCRIPTIONAL REGULATOR LRHA-RELATED"/>
    <property type="match status" value="1"/>
</dbReference>
<dbReference type="FunFam" id="1.10.10.10:FF:000001">
    <property type="entry name" value="LysR family transcriptional regulator"/>
    <property type="match status" value="1"/>
</dbReference>
<dbReference type="Proteomes" id="UP001387215">
    <property type="component" value="Unassembled WGS sequence"/>
</dbReference>
<dbReference type="SUPFAM" id="SSF46785">
    <property type="entry name" value="Winged helix' DNA-binding domain"/>
    <property type="match status" value="1"/>
</dbReference>
<feature type="domain" description="HTH lysR-type" evidence="5">
    <location>
        <begin position="1"/>
        <end position="60"/>
    </location>
</feature>
<dbReference type="GO" id="GO:0003677">
    <property type="term" value="F:DNA binding"/>
    <property type="evidence" value="ECO:0007669"/>
    <property type="project" value="UniProtKB-KW"/>
</dbReference>
<dbReference type="RefSeq" id="WP_064749220.1">
    <property type="nucleotide sequence ID" value="NZ_CP159925.1"/>
</dbReference>
<evidence type="ECO:0000313" key="7">
    <source>
        <dbReference type="EMBL" id="XCO76934.1"/>
    </source>
</evidence>
<dbReference type="PANTHER" id="PTHR30579">
    <property type="entry name" value="TRANSCRIPTIONAL REGULATOR"/>
    <property type="match status" value="1"/>
</dbReference>
<dbReference type="Gene3D" id="3.40.190.10">
    <property type="entry name" value="Periplasmic binding protein-like II"/>
    <property type="match status" value="2"/>
</dbReference>
<reference evidence="7" key="2">
    <citation type="submission" date="2024-06" db="EMBL/GenBank/DDBJ databases">
        <authorList>
            <person name="Li S."/>
        </authorList>
    </citation>
    <scope>NUCLEOTIDE SEQUENCE</scope>
    <source>
        <strain evidence="7">SR10</strain>
    </source>
</reference>
<keyword evidence="2" id="KW-0805">Transcription regulation</keyword>
<dbReference type="Pfam" id="PF03466">
    <property type="entry name" value="LysR_substrate"/>
    <property type="match status" value="1"/>
</dbReference>
<organism evidence="7">
    <name type="scientific">Lysobacter firmicutimachus</name>
    <dbReference type="NCBI Taxonomy" id="1792846"/>
    <lineage>
        <taxon>Bacteria</taxon>
        <taxon>Pseudomonadati</taxon>
        <taxon>Pseudomonadota</taxon>
        <taxon>Gammaproteobacteria</taxon>
        <taxon>Lysobacterales</taxon>
        <taxon>Lysobacteraceae</taxon>
        <taxon>Lysobacter</taxon>
    </lineage>
</organism>
<gene>
    <name evidence="7" type="ORF">ABU614_09165</name>
    <name evidence="6" type="ORF">V2J18_02445</name>
</gene>
<dbReference type="PROSITE" id="PS50931">
    <property type="entry name" value="HTH_LYSR"/>
    <property type="match status" value="1"/>
</dbReference>
<dbReference type="InterPro" id="IPR036390">
    <property type="entry name" value="WH_DNA-bd_sf"/>
</dbReference>
<dbReference type="InterPro" id="IPR005119">
    <property type="entry name" value="LysR_subst-bd"/>
</dbReference>
<evidence type="ECO:0000259" key="5">
    <source>
        <dbReference type="PROSITE" id="PS50931"/>
    </source>
</evidence>
<accession>A0AAU8MZ99</accession>
<dbReference type="EMBL" id="JBANDL010000002">
    <property type="protein sequence ID" value="MEI2453531.1"/>
    <property type="molecule type" value="Genomic_DNA"/>
</dbReference>
<dbReference type="PRINTS" id="PR00039">
    <property type="entry name" value="HTHLYSR"/>
</dbReference>
<sequence length="301" mass="32970">MDFDPSLLRTFVAVVETGGFTRAAQRLHLTQSAVSHQIRRLEQQVGRRLLSRSTRKLDLSEDGREFLIHARQILQALDALGRRFNPSPVAGTVRFGAPENFMRERLPQLLSRFAQAYPQVRLEVSVSANLDLPALLEADELDLAVLIAERPAGAQSPGRLLRRTRLVWVAAENFAPPAGGSLPFAFFPPPCVHRRVGMRALEQAGIDGHVVFTSHSQEGIHAAALAGLAITAIARDDLEPGMQLVAERYALPPLPEVDFSLVWSERGRSPAAQAFGELIGEMAQTAPESVYPRPGKRVAQA</sequence>
<evidence type="ECO:0000256" key="3">
    <source>
        <dbReference type="ARBA" id="ARBA00023125"/>
    </source>
</evidence>
<keyword evidence="4" id="KW-0804">Transcription</keyword>
<dbReference type="SUPFAM" id="SSF53850">
    <property type="entry name" value="Periplasmic binding protein-like II"/>
    <property type="match status" value="1"/>
</dbReference>
<keyword evidence="3" id="KW-0238">DNA-binding</keyword>
<reference evidence="6 8" key="1">
    <citation type="submission" date="2024-02" db="EMBL/GenBank/DDBJ databases">
        <title>Lysobacter Genome Sequencing and Mining.</title>
        <authorList>
            <person name="Bierman J."/>
            <person name="Walker M.C."/>
        </authorList>
    </citation>
    <scope>NUCLEOTIDE SEQUENCE [LARGE SCALE GENOMIC DNA]</scope>
    <source>
        <strain evidence="6 8">PB6250</strain>
    </source>
</reference>
<dbReference type="Pfam" id="PF00126">
    <property type="entry name" value="HTH_1"/>
    <property type="match status" value="1"/>
</dbReference>
<evidence type="ECO:0000313" key="6">
    <source>
        <dbReference type="EMBL" id="MEI2453531.1"/>
    </source>
</evidence>
<dbReference type="InterPro" id="IPR036388">
    <property type="entry name" value="WH-like_DNA-bd_sf"/>
</dbReference>
<proteinExistence type="inferred from homology"/>
<evidence type="ECO:0000256" key="1">
    <source>
        <dbReference type="ARBA" id="ARBA00009437"/>
    </source>
</evidence>